<sequence length="29" mass="2840">MPKSPHAQETASMGEGLALLEGAGLSGSL</sequence>
<evidence type="ECO:0000313" key="2">
    <source>
        <dbReference type="EMBL" id="KFN42986.1"/>
    </source>
</evidence>
<protein>
    <submittedName>
        <fullName evidence="2">Uncharacterized protein</fullName>
    </submittedName>
</protein>
<feature type="compositionally biased region" description="Low complexity" evidence="1">
    <location>
        <begin position="14"/>
        <end position="29"/>
    </location>
</feature>
<dbReference type="Proteomes" id="UP000029393">
    <property type="component" value="Unassembled WGS sequence"/>
</dbReference>
<organism evidence="2 3">
    <name type="scientific">Arenimonas metalli CF5-1</name>
    <dbReference type="NCBI Taxonomy" id="1384056"/>
    <lineage>
        <taxon>Bacteria</taxon>
        <taxon>Pseudomonadati</taxon>
        <taxon>Pseudomonadota</taxon>
        <taxon>Gammaproteobacteria</taxon>
        <taxon>Lysobacterales</taxon>
        <taxon>Lysobacteraceae</taxon>
        <taxon>Arenimonas</taxon>
    </lineage>
</organism>
<dbReference type="AlphaFoldDB" id="A0A091AUD7"/>
<gene>
    <name evidence="2" type="ORF">N787_14070</name>
</gene>
<accession>A0A091AUD7</accession>
<name>A0A091AUD7_9GAMM</name>
<proteinExistence type="predicted"/>
<evidence type="ECO:0000313" key="3">
    <source>
        <dbReference type="Proteomes" id="UP000029393"/>
    </source>
</evidence>
<reference evidence="2 3" key="1">
    <citation type="submission" date="2013-09" db="EMBL/GenBank/DDBJ databases">
        <title>Genome sequencing of Arenimonas metalli.</title>
        <authorList>
            <person name="Chen F."/>
            <person name="Wang G."/>
        </authorList>
    </citation>
    <scope>NUCLEOTIDE SEQUENCE [LARGE SCALE GENOMIC DNA]</scope>
    <source>
        <strain evidence="2 3">CF5-1</strain>
    </source>
</reference>
<keyword evidence="3" id="KW-1185">Reference proteome</keyword>
<feature type="region of interest" description="Disordered" evidence="1">
    <location>
        <begin position="1"/>
        <end position="29"/>
    </location>
</feature>
<comment type="caution">
    <text evidence="2">The sequence shown here is derived from an EMBL/GenBank/DDBJ whole genome shotgun (WGS) entry which is preliminary data.</text>
</comment>
<evidence type="ECO:0000256" key="1">
    <source>
        <dbReference type="SAM" id="MobiDB-lite"/>
    </source>
</evidence>
<dbReference type="EMBL" id="AVCK01000042">
    <property type="protein sequence ID" value="KFN42986.1"/>
    <property type="molecule type" value="Genomic_DNA"/>
</dbReference>